<reference evidence="1" key="2">
    <citation type="submission" date="2015-06" db="UniProtKB">
        <authorList>
            <consortium name="EnsemblMetazoa"/>
        </authorList>
    </citation>
    <scope>IDENTIFICATION</scope>
</reference>
<dbReference type="Proteomes" id="UP000015104">
    <property type="component" value="Unassembled WGS sequence"/>
</dbReference>
<protein>
    <submittedName>
        <fullName evidence="1">Uncharacterized protein</fullName>
    </submittedName>
</protein>
<dbReference type="EMBL" id="CAEY01000835">
    <property type="status" value="NOT_ANNOTATED_CDS"/>
    <property type="molecule type" value="Genomic_DNA"/>
</dbReference>
<dbReference type="HOGENOM" id="CLU_3320604_0_0_1"/>
<dbReference type="EnsemblMetazoa" id="tetur02g12900.1">
    <property type="protein sequence ID" value="tetur02g12900.1"/>
    <property type="gene ID" value="tetur02g12900"/>
</dbReference>
<evidence type="ECO:0000313" key="1">
    <source>
        <dbReference type="EnsemblMetazoa" id="tetur02g12900.1"/>
    </source>
</evidence>
<dbReference type="AlphaFoldDB" id="T1JXQ9"/>
<organism evidence="1 2">
    <name type="scientific">Tetranychus urticae</name>
    <name type="common">Two-spotted spider mite</name>
    <dbReference type="NCBI Taxonomy" id="32264"/>
    <lineage>
        <taxon>Eukaryota</taxon>
        <taxon>Metazoa</taxon>
        <taxon>Ecdysozoa</taxon>
        <taxon>Arthropoda</taxon>
        <taxon>Chelicerata</taxon>
        <taxon>Arachnida</taxon>
        <taxon>Acari</taxon>
        <taxon>Acariformes</taxon>
        <taxon>Trombidiformes</taxon>
        <taxon>Prostigmata</taxon>
        <taxon>Eleutherengona</taxon>
        <taxon>Raphignathae</taxon>
        <taxon>Tetranychoidea</taxon>
        <taxon>Tetranychidae</taxon>
        <taxon>Tetranychus</taxon>
    </lineage>
</organism>
<keyword evidence="2" id="KW-1185">Reference proteome</keyword>
<sequence>MESLYHVSFWNEIRHQLSSLQVHCDNIHMEFLDFLEKGE</sequence>
<name>T1JXQ9_TETUR</name>
<accession>T1JXQ9</accession>
<evidence type="ECO:0000313" key="2">
    <source>
        <dbReference type="Proteomes" id="UP000015104"/>
    </source>
</evidence>
<reference evidence="2" key="1">
    <citation type="submission" date="2011-08" db="EMBL/GenBank/DDBJ databases">
        <authorList>
            <person name="Rombauts S."/>
        </authorList>
    </citation>
    <scope>NUCLEOTIDE SEQUENCE</scope>
    <source>
        <strain evidence="2">London</strain>
    </source>
</reference>
<proteinExistence type="predicted"/>